<dbReference type="Pfam" id="PF00082">
    <property type="entry name" value="Peptidase_S8"/>
    <property type="match status" value="1"/>
</dbReference>
<evidence type="ECO:0000313" key="19">
    <source>
        <dbReference type="Proteomes" id="UP001154282"/>
    </source>
</evidence>
<dbReference type="GO" id="GO:0006508">
    <property type="term" value="P:proteolysis"/>
    <property type="evidence" value="ECO:0007669"/>
    <property type="project" value="UniProtKB-KW"/>
</dbReference>
<evidence type="ECO:0000256" key="8">
    <source>
        <dbReference type="ARBA" id="ARBA00022801"/>
    </source>
</evidence>
<keyword evidence="5" id="KW-0964">Secreted</keyword>
<dbReference type="SUPFAM" id="SSF52743">
    <property type="entry name" value="Subtilisin-like"/>
    <property type="match status" value="1"/>
</dbReference>
<feature type="active site" description="Charge relay system" evidence="11 12">
    <location>
        <position position="199"/>
    </location>
</feature>
<feature type="domain" description="Subtilisin-like protease fibronectin type-III" evidence="17">
    <location>
        <begin position="639"/>
        <end position="739"/>
    </location>
</feature>
<evidence type="ECO:0000259" key="16">
    <source>
        <dbReference type="Pfam" id="PF05922"/>
    </source>
</evidence>
<keyword evidence="6 12" id="KW-0645">Protease</keyword>
<evidence type="ECO:0000256" key="9">
    <source>
        <dbReference type="ARBA" id="ARBA00022825"/>
    </source>
</evidence>
<dbReference type="Proteomes" id="UP001154282">
    <property type="component" value="Unassembled WGS sequence"/>
</dbReference>
<proteinExistence type="inferred from homology"/>
<evidence type="ECO:0000256" key="6">
    <source>
        <dbReference type="ARBA" id="ARBA00022670"/>
    </source>
</evidence>
<dbReference type="Pfam" id="PF17766">
    <property type="entry name" value="fn3_6"/>
    <property type="match status" value="1"/>
</dbReference>
<dbReference type="AlphaFoldDB" id="A0AAV0JZL5"/>
<keyword evidence="7 13" id="KW-0732">Signal</keyword>
<evidence type="ECO:0000256" key="12">
    <source>
        <dbReference type="PROSITE-ProRule" id="PRU01240"/>
    </source>
</evidence>
<feature type="chain" id="PRO_5043538605" evidence="13">
    <location>
        <begin position="21"/>
        <end position="742"/>
    </location>
</feature>
<feature type="active site" description="Charge relay system" evidence="11 12">
    <location>
        <position position="525"/>
    </location>
</feature>
<name>A0AAV0JZL5_9ROSI</name>
<dbReference type="InterPro" id="IPR036852">
    <property type="entry name" value="Peptidase_S8/S53_dom_sf"/>
</dbReference>
<evidence type="ECO:0000256" key="5">
    <source>
        <dbReference type="ARBA" id="ARBA00022525"/>
    </source>
</evidence>
<evidence type="ECO:0000256" key="11">
    <source>
        <dbReference type="PIRSR" id="PIRSR615500-1"/>
    </source>
</evidence>
<feature type="active site" description="Charge relay system" evidence="11 12">
    <location>
        <position position="143"/>
    </location>
</feature>
<reference evidence="18" key="1">
    <citation type="submission" date="2022-08" db="EMBL/GenBank/DDBJ databases">
        <authorList>
            <person name="Gutierrez-Valencia J."/>
        </authorList>
    </citation>
    <scope>NUCLEOTIDE SEQUENCE</scope>
</reference>
<keyword evidence="8 12" id="KW-0378">Hydrolase</keyword>
<feature type="domain" description="Peptidase S8/S53" evidence="14">
    <location>
        <begin position="134"/>
        <end position="569"/>
    </location>
</feature>
<feature type="signal peptide" evidence="13">
    <location>
        <begin position="1"/>
        <end position="20"/>
    </location>
</feature>
<dbReference type="GO" id="GO:0048046">
    <property type="term" value="C:apoplast"/>
    <property type="evidence" value="ECO:0007669"/>
    <property type="project" value="UniProtKB-SubCell"/>
</dbReference>
<evidence type="ECO:0000256" key="4">
    <source>
        <dbReference type="ARBA" id="ARBA00022523"/>
    </source>
</evidence>
<comment type="caution">
    <text evidence="18">The sequence shown here is derived from an EMBL/GenBank/DDBJ whole genome shotgun (WGS) entry which is preliminary data.</text>
</comment>
<dbReference type="GO" id="GO:0009610">
    <property type="term" value="P:response to symbiotic fungus"/>
    <property type="evidence" value="ECO:0007669"/>
    <property type="project" value="UniProtKB-ARBA"/>
</dbReference>
<dbReference type="EMBL" id="CAMGYJ010000005">
    <property type="protein sequence ID" value="CAI0414056.1"/>
    <property type="molecule type" value="Genomic_DNA"/>
</dbReference>
<comment type="subcellular location">
    <subcellularLocation>
        <location evidence="2">Secreted</location>
        <location evidence="2">Extracellular space</location>
        <location evidence="2">Apoplast</location>
    </subcellularLocation>
</comment>
<dbReference type="Gene3D" id="3.40.50.200">
    <property type="entry name" value="Peptidase S8/S53 domain"/>
    <property type="match status" value="1"/>
</dbReference>
<evidence type="ECO:0000259" key="14">
    <source>
        <dbReference type="Pfam" id="PF00082"/>
    </source>
</evidence>
<keyword evidence="10" id="KW-0325">Glycoprotein</keyword>
<dbReference type="Pfam" id="PF05922">
    <property type="entry name" value="Inhibitor_I9"/>
    <property type="match status" value="1"/>
</dbReference>
<evidence type="ECO:0000256" key="7">
    <source>
        <dbReference type="ARBA" id="ARBA00022729"/>
    </source>
</evidence>
<feature type="domain" description="Inhibitor I9" evidence="16">
    <location>
        <begin position="26"/>
        <end position="111"/>
    </location>
</feature>
<dbReference type="CDD" id="cd04852">
    <property type="entry name" value="Peptidases_S8_3"/>
    <property type="match status" value="1"/>
</dbReference>
<gene>
    <name evidence="18" type="ORF">LITE_LOCUS16165</name>
</gene>
<evidence type="ECO:0000313" key="18">
    <source>
        <dbReference type="EMBL" id="CAI0414056.1"/>
    </source>
</evidence>
<keyword evidence="4" id="KW-0052">Apoplast</keyword>
<keyword evidence="19" id="KW-1185">Reference proteome</keyword>
<dbReference type="Gene3D" id="2.60.40.2310">
    <property type="match status" value="1"/>
</dbReference>
<dbReference type="PRINTS" id="PR00723">
    <property type="entry name" value="SUBTILISIN"/>
</dbReference>
<dbReference type="CDD" id="cd02120">
    <property type="entry name" value="PA_subtilisin_like"/>
    <property type="match status" value="1"/>
</dbReference>
<dbReference type="InterPro" id="IPR000209">
    <property type="entry name" value="Peptidase_S8/S53_dom"/>
</dbReference>
<dbReference type="Pfam" id="PF02225">
    <property type="entry name" value="PA"/>
    <property type="match status" value="1"/>
</dbReference>
<dbReference type="InterPro" id="IPR041469">
    <property type="entry name" value="Subtilisin-like_FN3"/>
</dbReference>
<dbReference type="PROSITE" id="PS00136">
    <property type="entry name" value="SUBTILASE_ASP"/>
    <property type="match status" value="1"/>
</dbReference>
<accession>A0AAV0JZL5</accession>
<dbReference type="Gene3D" id="3.30.70.80">
    <property type="entry name" value="Peptidase S8 propeptide/proteinase inhibitor I9"/>
    <property type="match status" value="1"/>
</dbReference>
<evidence type="ECO:0000256" key="13">
    <source>
        <dbReference type="SAM" id="SignalP"/>
    </source>
</evidence>
<dbReference type="PROSITE" id="PS51892">
    <property type="entry name" value="SUBTILASE"/>
    <property type="match status" value="1"/>
</dbReference>
<dbReference type="InterPro" id="IPR045051">
    <property type="entry name" value="SBT"/>
</dbReference>
<dbReference type="PANTHER" id="PTHR10795">
    <property type="entry name" value="PROPROTEIN CONVERTASE SUBTILISIN/KEXIN"/>
    <property type="match status" value="1"/>
</dbReference>
<dbReference type="InterPro" id="IPR003137">
    <property type="entry name" value="PA_domain"/>
</dbReference>
<dbReference type="InterPro" id="IPR010259">
    <property type="entry name" value="S8pro/Inhibitor_I9"/>
</dbReference>
<sequence>MLPTHSSFLLLILTFTITSSSEISETYIVFVQKPPAIATAAESQDLNNWYRTFLPEVTTSSASTLNEDRMVHSYHTILTGFAARLTADEAKAMEYKPGFISARPEKTMHLHTTHSARFLGLQEDRGLWNLSNYGKGVIVGVLDTGIALNHPSFDDKGMPPPPAKWKGKCEFKRKVCNNKLIGARNFLSPRQKPIDENGHGTHTAAIAAGSPVQGVSYFGQLNGTATGIAPSAHLAVYRTCNALGSCKETDILAAMDAAVEDGVDVLSLSLGTGSTPFFEDGIAVGAYGAVQKGVLVTCSCGNLGPGKSSLSNEAPWILTVGAGTTDRSVRATVKLGGSNVEFHGESLFQPKGILPSKMLPLVYAGNNDHPMSAFCEPGSLKGVKGKVVLCRSDGSQMGRIWKGKEVKRAGGAAMILMNDKITGFETTPELHVLPASEVSYKDGMKIKRYINSTSSPNGTLVFEGTVFGVTYAPQVATYSSRGPSLASPGILKPDILGPGNRILAAWPDGGGSNREPTFELMSGTSMACPHLSGVVALLKGSHPEWSPAAIKSAIMTTADMNDLGGDPITDQQFEEVNLFDTGSGHVNPNRANKPGLVYDIKPDDYIPYLCGLGYNDTEIGFIVQKVVKCSTVEKMVEGQLNYPSFSARLGSAAAASVTYTRTVTNVGPANSTYVAQIVAPRGVRVKVTPKKLRFREGKPSTSYSVTFRRRRKGSLDAAFAQGYLVWISKRYRVRSPIAITFE</sequence>
<dbReference type="FunFam" id="3.50.30.30:FF:000005">
    <property type="entry name" value="subtilisin-like protease SBT1.5"/>
    <property type="match status" value="1"/>
</dbReference>
<comment type="similarity">
    <text evidence="3 12">Belongs to the peptidase S8 family.</text>
</comment>
<dbReference type="InterPro" id="IPR037045">
    <property type="entry name" value="S8pro/Inhibitor_I9_sf"/>
</dbReference>
<dbReference type="GO" id="GO:0004252">
    <property type="term" value="F:serine-type endopeptidase activity"/>
    <property type="evidence" value="ECO:0007669"/>
    <property type="project" value="UniProtKB-UniRule"/>
</dbReference>
<dbReference type="InterPro" id="IPR034197">
    <property type="entry name" value="Peptidases_S8_3"/>
</dbReference>
<evidence type="ECO:0000256" key="2">
    <source>
        <dbReference type="ARBA" id="ARBA00004271"/>
    </source>
</evidence>
<dbReference type="InterPro" id="IPR023827">
    <property type="entry name" value="Peptidase_S8_Asp-AS"/>
</dbReference>
<keyword evidence="9 12" id="KW-0720">Serine protease</keyword>
<protein>
    <submittedName>
        <fullName evidence="18">Uncharacterized protein</fullName>
    </submittedName>
</protein>
<evidence type="ECO:0000259" key="17">
    <source>
        <dbReference type="Pfam" id="PF17766"/>
    </source>
</evidence>
<dbReference type="InterPro" id="IPR015500">
    <property type="entry name" value="Peptidase_S8_subtilisin-rel"/>
</dbReference>
<organism evidence="18 19">
    <name type="scientific">Linum tenue</name>
    <dbReference type="NCBI Taxonomy" id="586396"/>
    <lineage>
        <taxon>Eukaryota</taxon>
        <taxon>Viridiplantae</taxon>
        <taxon>Streptophyta</taxon>
        <taxon>Embryophyta</taxon>
        <taxon>Tracheophyta</taxon>
        <taxon>Spermatophyta</taxon>
        <taxon>Magnoliopsida</taxon>
        <taxon>eudicotyledons</taxon>
        <taxon>Gunneridae</taxon>
        <taxon>Pentapetalae</taxon>
        <taxon>rosids</taxon>
        <taxon>fabids</taxon>
        <taxon>Malpighiales</taxon>
        <taxon>Linaceae</taxon>
        <taxon>Linum</taxon>
    </lineage>
</organism>
<evidence type="ECO:0000256" key="10">
    <source>
        <dbReference type="ARBA" id="ARBA00023180"/>
    </source>
</evidence>
<feature type="domain" description="PA" evidence="15">
    <location>
        <begin position="359"/>
        <end position="446"/>
    </location>
</feature>
<comment type="function">
    <text evidence="1">Required for arbuscular mycorrhiza (AM) development during AM symbiosis with AM fungi (e.g. Glomeromycota intraradices).</text>
</comment>
<evidence type="ECO:0000256" key="1">
    <source>
        <dbReference type="ARBA" id="ARBA00002076"/>
    </source>
</evidence>
<dbReference type="Gene3D" id="3.50.30.30">
    <property type="match status" value="1"/>
</dbReference>
<evidence type="ECO:0000259" key="15">
    <source>
        <dbReference type="Pfam" id="PF02225"/>
    </source>
</evidence>
<evidence type="ECO:0000256" key="3">
    <source>
        <dbReference type="ARBA" id="ARBA00011073"/>
    </source>
</evidence>